<dbReference type="AlphaFoldDB" id="A0AAN7M2P1"/>
<feature type="region of interest" description="Disordered" evidence="1">
    <location>
        <begin position="1"/>
        <end position="27"/>
    </location>
</feature>
<dbReference type="Proteomes" id="UP001346149">
    <property type="component" value="Unassembled WGS sequence"/>
</dbReference>
<proteinExistence type="predicted"/>
<comment type="caution">
    <text evidence="2">The sequence shown here is derived from an EMBL/GenBank/DDBJ whole genome shotgun (WGS) entry which is preliminary data.</text>
</comment>
<evidence type="ECO:0000313" key="3">
    <source>
        <dbReference type="Proteomes" id="UP001346149"/>
    </source>
</evidence>
<organism evidence="2 3">
    <name type="scientific">Trapa natans</name>
    <name type="common">Water chestnut</name>
    <dbReference type="NCBI Taxonomy" id="22666"/>
    <lineage>
        <taxon>Eukaryota</taxon>
        <taxon>Viridiplantae</taxon>
        <taxon>Streptophyta</taxon>
        <taxon>Embryophyta</taxon>
        <taxon>Tracheophyta</taxon>
        <taxon>Spermatophyta</taxon>
        <taxon>Magnoliopsida</taxon>
        <taxon>eudicotyledons</taxon>
        <taxon>Gunneridae</taxon>
        <taxon>Pentapetalae</taxon>
        <taxon>rosids</taxon>
        <taxon>malvids</taxon>
        <taxon>Myrtales</taxon>
        <taxon>Lythraceae</taxon>
        <taxon>Trapa</taxon>
    </lineage>
</organism>
<keyword evidence="3" id="KW-1185">Reference proteome</keyword>
<name>A0AAN7M2P1_TRANT</name>
<accession>A0AAN7M2P1</accession>
<evidence type="ECO:0000256" key="1">
    <source>
        <dbReference type="SAM" id="MobiDB-lite"/>
    </source>
</evidence>
<dbReference type="EMBL" id="JAXQNO010000006">
    <property type="protein sequence ID" value="KAK4796454.1"/>
    <property type="molecule type" value="Genomic_DNA"/>
</dbReference>
<sequence length="66" mass="6834">MNGSRVGDVGAAAMSKSFKGGRPLPKRGQIKSRMAANALHSIVSAISRASSSHHRCHSSAGGFLKD</sequence>
<reference evidence="2 3" key="1">
    <citation type="journal article" date="2023" name="Hortic Res">
        <title>Pangenome of water caltrop reveals structural variations and asymmetric subgenome divergence after allopolyploidization.</title>
        <authorList>
            <person name="Zhang X."/>
            <person name="Chen Y."/>
            <person name="Wang L."/>
            <person name="Yuan Y."/>
            <person name="Fang M."/>
            <person name="Shi L."/>
            <person name="Lu R."/>
            <person name="Comes H.P."/>
            <person name="Ma Y."/>
            <person name="Chen Y."/>
            <person name="Huang G."/>
            <person name="Zhou Y."/>
            <person name="Zheng Z."/>
            <person name="Qiu Y."/>
        </authorList>
    </citation>
    <scope>NUCLEOTIDE SEQUENCE [LARGE SCALE GENOMIC DNA]</scope>
    <source>
        <strain evidence="2">F231</strain>
    </source>
</reference>
<protein>
    <submittedName>
        <fullName evidence="2">Uncharacterized protein</fullName>
    </submittedName>
</protein>
<gene>
    <name evidence="2" type="ORF">SAY86_028780</name>
</gene>
<evidence type="ECO:0000313" key="2">
    <source>
        <dbReference type="EMBL" id="KAK4796454.1"/>
    </source>
</evidence>